<reference evidence="1" key="1">
    <citation type="submission" date="2022-05" db="EMBL/GenBank/DDBJ databases">
        <title>Genomic analysis of Brachybacterium sp. CBA3104.</title>
        <authorList>
            <person name="Roh S.W."/>
            <person name="Kim Y.B."/>
            <person name="Kim Y."/>
        </authorList>
    </citation>
    <scope>NUCLEOTIDE SEQUENCE</scope>
    <source>
        <strain evidence="1">CBA3104</strain>
    </source>
</reference>
<sequence length="192" mass="21728">MDQAEDDPMDLERCVFHLRTSANAEATELIPLSVLRERDHAAFSEAIAKYGDTPERRRLPKTRIPRTDATWIDVVFMSPIRPHAIWEAWRELTGTALAPQEFWAVPIDDLPDAVVLDRFVSSTGDAIHESEVTAFTREGYSSSAITTPGNRAWLEDLARRKRGGAWFHRTPHVLSLGSVPLDRARIVQWQDA</sequence>
<dbReference type="Proteomes" id="UP001055868">
    <property type="component" value="Chromosome"/>
</dbReference>
<protein>
    <recommendedName>
        <fullName evidence="3">RES domain-containing protein</fullName>
    </recommendedName>
</protein>
<evidence type="ECO:0000313" key="1">
    <source>
        <dbReference type="EMBL" id="UQN29100.1"/>
    </source>
</evidence>
<dbReference type="EMBL" id="CP097218">
    <property type="protein sequence ID" value="UQN29100.1"/>
    <property type="molecule type" value="Genomic_DNA"/>
</dbReference>
<gene>
    <name evidence="1" type="ORF">M4486_15930</name>
</gene>
<organism evidence="1 2">
    <name type="scientific">Brachybacterium kimchii</name>
    <dbReference type="NCBI Taxonomy" id="2942909"/>
    <lineage>
        <taxon>Bacteria</taxon>
        <taxon>Bacillati</taxon>
        <taxon>Actinomycetota</taxon>
        <taxon>Actinomycetes</taxon>
        <taxon>Micrococcales</taxon>
        <taxon>Dermabacteraceae</taxon>
        <taxon>Brachybacterium</taxon>
    </lineage>
</organism>
<dbReference type="RefSeq" id="WP_249478262.1">
    <property type="nucleotide sequence ID" value="NZ_CP097218.1"/>
</dbReference>
<evidence type="ECO:0000313" key="2">
    <source>
        <dbReference type="Proteomes" id="UP001055868"/>
    </source>
</evidence>
<name>A0ABY4N3F9_9MICO</name>
<evidence type="ECO:0008006" key="3">
    <source>
        <dbReference type="Google" id="ProtNLM"/>
    </source>
</evidence>
<accession>A0ABY4N3F9</accession>
<keyword evidence="2" id="KW-1185">Reference proteome</keyword>
<proteinExistence type="predicted"/>